<comment type="caution">
    <text evidence="2">The sequence shown here is derived from an EMBL/GenBank/DDBJ whole genome shotgun (WGS) entry which is preliminary data.</text>
</comment>
<proteinExistence type="predicted"/>
<dbReference type="EMBL" id="JAIWYP010000002">
    <property type="protein sequence ID" value="KAH3869003.1"/>
    <property type="molecule type" value="Genomic_DNA"/>
</dbReference>
<organism evidence="2 4">
    <name type="scientific">Dreissena polymorpha</name>
    <name type="common">Zebra mussel</name>
    <name type="synonym">Mytilus polymorpha</name>
    <dbReference type="NCBI Taxonomy" id="45954"/>
    <lineage>
        <taxon>Eukaryota</taxon>
        <taxon>Metazoa</taxon>
        <taxon>Spiralia</taxon>
        <taxon>Lophotrochozoa</taxon>
        <taxon>Mollusca</taxon>
        <taxon>Bivalvia</taxon>
        <taxon>Autobranchia</taxon>
        <taxon>Heteroconchia</taxon>
        <taxon>Euheterodonta</taxon>
        <taxon>Imparidentia</taxon>
        <taxon>Neoheterodontei</taxon>
        <taxon>Myida</taxon>
        <taxon>Dreissenoidea</taxon>
        <taxon>Dreissenidae</taxon>
        <taxon>Dreissena</taxon>
    </lineage>
</organism>
<feature type="signal peptide" evidence="1">
    <location>
        <begin position="1"/>
        <end position="24"/>
    </location>
</feature>
<feature type="chain" id="PRO_5040045513" evidence="1">
    <location>
        <begin position="25"/>
        <end position="69"/>
    </location>
</feature>
<keyword evidence="1" id="KW-0732">Signal</keyword>
<sequence>MRSLPVPVALAVCILSRATWQVATKPVNHVEDYIGRKGIPTINDQAVYDASYRITSFTQVHCQLARAKV</sequence>
<evidence type="ECO:0000313" key="4">
    <source>
        <dbReference type="Proteomes" id="UP000828390"/>
    </source>
</evidence>
<dbReference type="EMBL" id="JAIWYP010000001">
    <property type="protein sequence ID" value="KAH3878935.1"/>
    <property type="molecule type" value="Genomic_DNA"/>
</dbReference>
<dbReference type="AlphaFoldDB" id="A0A9D4M2C2"/>
<evidence type="ECO:0000256" key="1">
    <source>
        <dbReference type="SAM" id="SignalP"/>
    </source>
</evidence>
<dbReference type="Proteomes" id="UP000828390">
    <property type="component" value="Unassembled WGS sequence"/>
</dbReference>
<reference evidence="2" key="2">
    <citation type="submission" date="2020-11" db="EMBL/GenBank/DDBJ databases">
        <authorList>
            <person name="McCartney M.A."/>
            <person name="Auch B."/>
            <person name="Kono T."/>
            <person name="Mallez S."/>
            <person name="Becker A."/>
            <person name="Gohl D.M."/>
            <person name="Silverstein K.A.T."/>
            <person name="Koren S."/>
            <person name="Bechman K.B."/>
            <person name="Herman A."/>
            <person name="Abrahante J.E."/>
            <person name="Garbe J."/>
        </authorList>
    </citation>
    <scope>NUCLEOTIDE SEQUENCE</scope>
    <source>
        <strain evidence="2">Duluth1</strain>
        <tissue evidence="2">Whole animal</tissue>
    </source>
</reference>
<accession>A0A9D4M2C2</accession>
<evidence type="ECO:0000313" key="3">
    <source>
        <dbReference type="EMBL" id="KAH3878935.1"/>
    </source>
</evidence>
<gene>
    <name evidence="3" type="ORF">DPMN_002836</name>
    <name evidence="2" type="ORF">DPMN_032159</name>
</gene>
<protein>
    <submittedName>
        <fullName evidence="2">Uncharacterized protein</fullName>
    </submittedName>
</protein>
<name>A0A9D4M2C2_DREPO</name>
<reference evidence="2" key="1">
    <citation type="journal article" date="2019" name="bioRxiv">
        <title>The Genome of the Zebra Mussel, Dreissena polymorpha: A Resource for Invasive Species Research.</title>
        <authorList>
            <person name="McCartney M.A."/>
            <person name="Auch B."/>
            <person name="Kono T."/>
            <person name="Mallez S."/>
            <person name="Zhang Y."/>
            <person name="Obille A."/>
            <person name="Becker A."/>
            <person name="Abrahante J.E."/>
            <person name="Garbe J."/>
            <person name="Badalamenti J.P."/>
            <person name="Herman A."/>
            <person name="Mangelson H."/>
            <person name="Liachko I."/>
            <person name="Sullivan S."/>
            <person name="Sone E.D."/>
            <person name="Koren S."/>
            <person name="Silverstein K.A.T."/>
            <person name="Beckman K.B."/>
            <person name="Gohl D.M."/>
        </authorList>
    </citation>
    <scope>NUCLEOTIDE SEQUENCE</scope>
    <source>
        <strain evidence="2">Duluth1</strain>
        <tissue evidence="2">Whole animal</tissue>
    </source>
</reference>
<keyword evidence="4" id="KW-1185">Reference proteome</keyword>
<evidence type="ECO:0000313" key="2">
    <source>
        <dbReference type="EMBL" id="KAH3869003.1"/>
    </source>
</evidence>